<proteinExistence type="predicted"/>
<evidence type="ECO:0000313" key="1">
    <source>
        <dbReference type="EMBL" id="CAB5187093.1"/>
    </source>
</evidence>
<dbReference type="EMBL" id="LR798211">
    <property type="protein sequence ID" value="CAB5187093.1"/>
    <property type="molecule type" value="Genomic_DNA"/>
</dbReference>
<gene>
    <name evidence="1" type="ORF">UFOVP161_1</name>
</gene>
<name>A0A6J7W982_9CAUD</name>
<reference evidence="1" key="1">
    <citation type="submission" date="2020-05" db="EMBL/GenBank/DDBJ databases">
        <authorList>
            <person name="Chiriac C."/>
            <person name="Salcher M."/>
            <person name="Ghai R."/>
            <person name="Kavagutti S V."/>
        </authorList>
    </citation>
    <scope>NUCLEOTIDE SEQUENCE</scope>
</reference>
<accession>A0A6J7W982</accession>
<organism evidence="1">
    <name type="scientific">uncultured Caudovirales phage</name>
    <dbReference type="NCBI Taxonomy" id="2100421"/>
    <lineage>
        <taxon>Viruses</taxon>
        <taxon>Duplodnaviria</taxon>
        <taxon>Heunggongvirae</taxon>
        <taxon>Uroviricota</taxon>
        <taxon>Caudoviricetes</taxon>
        <taxon>Peduoviridae</taxon>
        <taxon>Maltschvirus</taxon>
        <taxon>Maltschvirus maltsch</taxon>
    </lineage>
</organism>
<protein>
    <submittedName>
        <fullName evidence="1">Uncharacterized protein</fullName>
    </submittedName>
</protein>
<feature type="non-terminal residue" evidence="1">
    <location>
        <position position="1"/>
    </location>
</feature>
<sequence length="30" mass="3325">RWTGKLREMAHFQYTGGLTLADFKAGKGIA</sequence>